<proteinExistence type="predicted"/>
<dbReference type="SUPFAM" id="SSF88723">
    <property type="entry name" value="PIN domain-like"/>
    <property type="match status" value="1"/>
</dbReference>
<dbReference type="InterPro" id="IPR029060">
    <property type="entry name" value="PIN-like_dom_sf"/>
</dbReference>
<gene>
    <name evidence="1" type="ORF">B2A_08724</name>
</gene>
<dbReference type="AlphaFoldDB" id="T1AXJ0"/>
<dbReference type="EMBL" id="AUZZ01006290">
    <property type="protein sequence ID" value="EQD46810.1"/>
    <property type="molecule type" value="Genomic_DNA"/>
</dbReference>
<protein>
    <submittedName>
        <fullName evidence="1">PilT domain-containing protein</fullName>
    </submittedName>
</protein>
<sequence length="115" mass="12747">MSVAFVDCTILIYAHDRDAGMKRQRAVAKLSELWESGNGRLSIQVLEEFYVNATQKLAIPVARSTVRDVIKTYGAWIHHATPVETIARAVESSELARSSFWVCAHGGLGRGSRCR</sequence>
<organism evidence="1">
    <name type="scientific">mine drainage metagenome</name>
    <dbReference type="NCBI Taxonomy" id="410659"/>
    <lineage>
        <taxon>unclassified sequences</taxon>
        <taxon>metagenomes</taxon>
        <taxon>ecological metagenomes</taxon>
    </lineage>
</organism>
<name>T1AXJ0_9ZZZZ</name>
<comment type="caution">
    <text evidence="1">The sequence shown here is derived from an EMBL/GenBank/DDBJ whole genome shotgun (WGS) entry which is preliminary data.</text>
</comment>
<reference evidence="1" key="2">
    <citation type="journal article" date="2014" name="ISME J.">
        <title>Microbial stratification in low pH oxic and suboxic macroscopic growths along an acid mine drainage.</title>
        <authorList>
            <person name="Mendez-Garcia C."/>
            <person name="Mesa V."/>
            <person name="Sprenger R.R."/>
            <person name="Richter M."/>
            <person name="Diez M.S."/>
            <person name="Solano J."/>
            <person name="Bargiela R."/>
            <person name="Golyshina O.V."/>
            <person name="Manteca A."/>
            <person name="Ramos J.L."/>
            <person name="Gallego J.R."/>
            <person name="Llorente I."/>
            <person name="Martins Dos Santos V.A."/>
            <person name="Jensen O.N."/>
            <person name="Pelaez A.I."/>
            <person name="Sanchez J."/>
            <person name="Ferrer M."/>
        </authorList>
    </citation>
    <scope>NUCLEOTIDE SEQUENCE</scope>
</reference>
<accession>T1AXJ0</accession>
<reference evidence="1" key="1">
    <citation type="submission" date="2013-08" db="EMBL/GenBank/DDBJ databases">
        <authorList>
            <person name="Mendez C."/>
            <person name="Richter M."/>
            <person name="Ferrer M."/>
            <person name="Sanchez J."/>
        </authorList>
    </citation>
    <scope>NUCLEOTIDE SEQUENCE</scope>
</reference>
<evidence type="ECO:0000313" key="1">
    <source>
        <dbReference type="EMBL" id="EQD46810.1"/>
    </source>
</evidence>